<accession>A0A9Q3IGZ4</accession>
<organism evidence="1 2">
    <name type="scientific">Austropuccinia psidii MF-1</name>
    <dbReference type="NCBI Taxonomy" id="1389203"/>
    <lineage>
        <taxon>Eukaryota</taxon>
        <taxon>Fungi</taxon>
        <taxon>Dikarya</taxon>
        <taxon>Basidiomycota</taxon>
        <taxon>Pucciniomycotina</taxon>
        <taxon>Pucciniomycetes</taxon>
        <taxon>Pucciniales</taxon>
        <taxon>Sphaerophragmiaceae</taxon>
        <taxon>Austropuccinia</taxon>
    </lineage>
</organism>
<dbReference type="AlphaFoldDB" id="A0A9Q3IGZ4"/>
<dbReference type="SUPFAM" id="SSF53098">
    <property type="entry name" value="Ribonuclease H-like"/>
    <property type="match status" value="1"/>
</dbReference>
<proteinExistence type="predicted"/>
<keyword evidence="2" id="KW-1185">Reference proteome</keyword>
<protein>
    <submittedName>
        <fullName evidence="1">Uncharacterized protein</fullName>
    </submittedName>
</protein>
<dbReference type="InterPro" id="IPR012337">
    <property type="entry name" value="RNaseH-like_sf"/>
</dbReference>
<dbReference type="Proteomes" id="UP000765509">
    <property type="component" value="Unassembled WGS sequence"/>
</dbReference>
<reference evidence="1" key="1">
    <citation type="submission" date="2021-03" db="EMBL/GenBank/DDBJ databases">
        <title>Draft genome sequence of rust myrtle Austropuccinia psidii MF-1, a brazilian biotype.</title>
        <authorList>
            <person name="Quecine M.C."/>
            <person name="Pachon D.M.R."/>
            <person name="Bonatelli M.L."/>
            <person name="Correr F.H."/>
            <person name="Franceschini L.M."/>
            <person name="Leite T.F."/>
            <person name="Margarido G.R.A."/>
            <person name="Almeida C.A."/>
            <person name="Ferrarezi J.A."/>
            <person name="Labate C.A."/>
        </authorList>
    </citation>
    <scope>NUCLEOTIDE SEQUENCE</scope>
    <source>
        <strain evidence="1">MF-1</strain>
    </source>
</reference>
<evidence type="ECO:0000313" key="1">
    <source>
        <dbReference type="EMBL" id="MBW0538389.1"/>
    </source>
</evidence>
<dbReference type="EMBL" id="AVOT02042961">
    <property type="protein sequence ID" value="MBW0538389.1"/>
    <property type="molecule type" value="Genomic_DNA"/>
</dbReference>
<evidence type="ECO:0000313" key="2">
    <source>
        <dbReference type="Proteomes" id="UP000765509"/>
    </source>
</evidence>
<comment type="caution">
    <text evidence="1">The sequence shown here is derived from an EMBL/GenBank/DDBJ whole genome shotgun (WGS) entry which is preliminary data.</text>
</comment>
<sequence>MKRWNFFSKQIQRAHQLKISIQIYTNTPQNNKYHLTKEVWSTMEYMEPILQMFDQACNVFQSKAPSKNLVLPYYQLILNCITHYASKSPHSWRQENPKYHEGIFKQMGVPPHQAKEVIDILACKCSTLAQNEQSGQVTGDQKSLTDNLSKPETFDLLKHLKQPPIKATYDVLHSQDDEVTSYLQNTHPMTKGEHILDYWKVSLAAFQSLGFFLLTHA</sequence>
<name>A0A9Q3IGZ4_9BASI</name>
<dbReference type="OrthoDB" id="3264316at2759"/>
<gene>
    <name evidence="1" type="ORF">O181_078104</name>
</gene>